<proteinExistence type="predicted"/>
<keyword evidence="3" id="KW-1185">Reference proteome</keyword>
<name>A0A0C5VTT9_9GAMM</name>
<dbReference type="RefSeq" id="WP_044616437.1">
    <property type="nucleotide sequence ID" value="NZ_CP007142.1"/>
</dbReference>
<dbReference type="AlphaFoldDB" id="A0A0C5VTT9"/>
<evidence type="ECO:0008006" key="4">
    <source>
        <dbReference type="Google" id="ProtNLM"/>
    </source>
</evidence>
<sequence length="193" mass="20663">MSDYKSLSEIMDELRDLADKKATGSLFIVSDEKHSASFGLEKGRIVALQCRGRFGAQAMALVSRIKQGTSRFELSSNYLRKVDLPDNEEVIRQILDAQSSAPAATPGTARTSAPVPPPMPASAPRTLSLSASQKAAIEDVLVDTLGPMGSIVMDSIEDCKDMSSIVVAVKEVVETPEIVQSLVGKIKDILTAK</sequence>
<evidence type="ECO:0000313" key="3">
    <source>
        <dbReference type="Proteomes" id="UP000032266"/>
    </source>
</evidence>
<gene>
    <name evidence="2" type="ORF">YC6258_01686</name>
</gene>
<dbReference type="KEGG" id="gsn:YC6258_01686"/>
<evidence type="ECO:0000313" key="2">
    <source>
        <dbReference type="EMBL" id="AJQ93734.1"/>
    </source>
</evidence>
<organism evidence="2 3">
    <name type="scientific">Gynuella sunshinyii YC6258</name>
    <dbReference type="NCBI Taxonomy" id="1445510"/>
    <lineage>
        <taxon>Bacteria</taxon>
        <taxon>Pseudomonadati</taxon>
        <taxon>Pseudomonadota</taxon>
        <taxon>Gammaproteobacteria</taxon>
        <taxon>Oceanospirillales</taxon>
        <taxon>Saccharospirillaceae</taxon>
        <taxon>Gynuella</taxon>
    </lineage>
</organism>
<reference evidence="2 3" key="1">
    <citation type="submission" date="2014-01" db="EMBL/GenBank/DDBJ databases">
        <title>Full genme sequencing of cellulolytic bacterium Gynuella sunshinyii YC6258T gen. nov., sp. nov.</title>
        <authorList>
            <person name="Khan H."/>
            <person name="Chung E.J."/>
            <person name="Chung Y.R."/>
        </authorList>
    </citation>
    <scope>NUCLEOTIDE SEQUENCE [LARGE SCALE GENOMIC DNA]</scope>
    <source>
        <strain evidence="2 3">YC6258</strain>
    </source>
</reference>
<evidence type="ECO:0000256" key="1">
    <source>
        <dbReference type="SAM" id="MobiDB-lite"/>
    </source>
</evidence>
<feature type="region of interest" description="Disordered" evidence="1">
    <location>
        <begin position="99"/>
        <end position="125"/>
    </location>
</feature>
<accession>A0A0C5VTT9</accession>
<dbReference type="Proteomes" id="UP000032266">
    <property type="component" value="Chromosome"/>
</dbReference>
<dbReference type="HOGENOM" id="CLU_1407031_0_0_6"/>
<dbReference type="EMBL" id="CP007142">
    <property type="protein sequence ID" value="AJQ93734.1"/>
    <property type="molecule type" value="Genomic_DNA"/>
</dbReference>
<protein>
    <recommendedName>
        <fullName evidence="4">DUF4388 domain-containing protein</fullName>
    </recommendedName>
</protein>